<organism evidence="4 5">
    <name type="scientific">Streptomyces marianii</name>
    <dbReference type="NCBI Taxonomy" id="1817406"/>
    <lineage>
        <taxon>Bacteria</taxon>
        <taxon>Bacillati</taxon>
        <taxon>Actinomycetota</taxon>
        <taxon>Actinomycetes</taxon>
        <taxon>Kitasatosporales</taxon>
        <taxon>Streptomycetaceae</taxon>
        <taxon>Streptomyces</taxon>
    </lineage>
</organism>
<keyword evidence="2 4" id="KW-0808">Transferase</keyword>
<dbReference type="CDD" id="cd03820">
    <property type="entry name" value="GT4_AmsD-like"/>
    <property type="match status" value="1"/>
</dbReference>
<dbReference type="Pfam" id="PF00534">
    <property type="entry name" value="Glycos_transf_1"/>
    <property type="match status" value="1"/>
</dbReference>
<dbReference type="InterPro" id="IPR001296">
    <property type="entry name" value="Glyco_trans_1"/>
</dbReference>
<proteinExistence type="predicted"/>
<dbReference type="EMBL" id="VAWE01000001">
    <property type="protein sequence ID" value="TLQ45947.1"/>
    <property type="molecule type" value="Genomic_DNA"/>
</dbReference>
<dbReference type="AlphaFoldDB" id="A0A5R9E9Q3"/>
<protein>
    <recommendedName>
        <fullName evidence="1">D-inositol 3-phosphate glycosyltransferase</fullName>
    </recommendedName>
</protein>
<dbReference type="OrthoDB" id="570545at2"/>
<sequence length="688" mass="74529">MKVSFLIHTIYGIGGTIRTTLNLAEELAGRHEVEIVSVFRHRDEPLFAIDPRITVVPLVDTRPSSPGNETKHPLALAPAEHIPAHEARFREYSRLTDQRVREHYAASDADVVIGTRPGLVAYVVQFAPAGAVLIGQEHMTHHHHKPELRAEMRPHLAALDAFVTVSEGDAAVWRERMPLPGTRVLSIPNSVPEPMVPVSDLGGTTVVAAGRLAAEKQYDVLIEAFAEVVAVRPEWTLRICGWGKQKERLRRRIDELGLYNSVHLMGPRSPIEPEWVKGAIAVSTSRHESFGMTLVEAMRCGLPVVSTDCDYGPREIVADGVDGLLVPVGDRRAVADALLRLIDDEPLRRRMGSAARSHARRFDPGPVAKQYEELFADLGAGTRAHTGGPAPAVPGDDRTAARPLVDCAAEENGDVTVTLLGERAGRSDLVCVHPDAAVPDRVFPLNASGRAVIPADAGLTEGVWTCHIDPPAAGTVREDASGRPRLVPRSVDQRGAMRAADRVRPGEPVHTLVPYVRHGGLALRSWARPAHAESGEITVGSRRITVSGRLLGQVRPVGEPVLLLRRRGADSCELEFPGTRVGADGFRCAIPLAAPVAVHASDHDVWDLWLLPAPGAAPVRIGRVLDDVAEKGSVFPYPSVEVLRKRPLARVRAAVDGLLSRARAQVTVKMFFSAGNELVLNVVDKTMK</sequence>
<evidence type="ECO:0000256" key="1">
    <source>
        <dbReference type="ARBA" id="ARBA00021292"/>
    </source>
</evidence>
<comment type="caution">
    <text evidence="4">The sequence shown here is derived from an EMBL/GenBank/DDBJ whole genome shotgun (WGS) entry which is preliminary data.</text>
</comment>
<dbReference type="RefSeq" id="WP_138055265.1">
    <property type="nucleotide sequence ID" value="NZ_VAWE01000001.1"/>
</dbReference>
<reference evidence="4 5" key="1">
    <citation type="submission" date="2019-05" db="EMBL/GenBank/DDBJ databases">
        <title>Streptomyces marianii sp. nov., a novel marine actinomycete from southern coast of India.</title>
        <authorList>
            <person name="Iniyan A.M."/>
            <person name="Wink J."/>
            <person name="Ramprasad E."/>
            <person name="Ramana C.V."/>
            <person name="Bunk B."/>
            <person name="Sproer C."/>
            <person name="Joseph F.-J.R.S."/>
            <person name="Vincent S.G.P."/>
        </authorList>
    </citation>
    <scope>NUCLEOTIDE SEQUENCE [LARGE SCALE GENOMIC DNA]</scope>
    <source>
        <strain evidence="4 5">ICN19</strain>
    </source>
</reference>
<gene>
    <name evidence="4" type="ORF">FEF34_25760</name>
</gene>
<evidence type="ECO:0000256" key="2">
    <source>
        <dbReference type="ARBA" id="ARBA00022679"/>
    </source>
</evidence>
<feature type="domain" description="Glycosyl transferase family 1" evidence="3">
    <location>
        <begin position="204"/>
        <end position="357"/>
    </location>
</feature>
<accession>A0A5R9E9Q3</accession>
<dbReference type="PANTHER" id="PTHR12526:SF627">
    <property type="entry name" value="D-RHAMNOSYLTRANSFERASE WBPZ"/>
    <property type="match status" value="1"/>
</dbReference>
<evidence type="ECO:0000313" key="5">
    <source>
        <dbReference type="Proteomes" id="UP000305921"/>
    </source>
</evidence>
<dbReference type="GO" id="GO:0016757">
    <property type="term" value="F:glycosyltransferase activity"/>
    <property type="evidence" value="ECO:0007669"/>
    <property type="project" value="InterPro"/>
</dbReference>
<evidence type="ECO:0000313" key="4">
    <source>
        <dbReference type="EMBL" id="TLQ45947.1"/>
    </source>
</evidence>
<dbReference type="Proteomes" id="UP000305921">
    <property type="component" value="Unassembled WGS sequence"/>
</dbReference>
<name>A0A5R9E9Q3_9ACTN</name>
<dbReference type="Gene3D" id="3.40.50.2000">
    <property type="entry name" value="Glycogen Phosphorylase B"/>
    <property type="match status" value="2"/>
</dbReference>
<dbReference type="SUPFAM" id="SSF53756">
    <property type="entry name" value="UDP-Glycosyltransferase/glycogen phosphorylase"/>
    <property type="match status" value="1"/>
</dbReference>
<keyword evidence="5" id="KW-1185">Reference proteome</keyword>
<dbReference type="PANTHER" id="PTHR12526">
    <property type="entry name" value="GLYCOSYLTRANSFERASE"/>
    <property type="match status" value="1"/>
</dbReference>
<evidence type="ECO:0000259" key="3">
    <source>
        <dbReference type="Pfam" id="PF00534"/>
    </source>
</evidence>